<name>A0A2B7YGJ1_POLH7</name>
<evidence type="ECO:0008006" key="4">
    <source>
        <dbReference type="Google" id="ProtNLM"/>
    </source>
</evidence>
<dbReference type="OrthoDB" id="2142961at2759"/>
<dbReference type="AlphaFoldDB" id="A0A2B7YGJ1"/>
<keyword evidence="3" id="KW-1185">Reference proteome</keyword>
<dbReference type="EMBL" id="PDNA01000027">
    <property type="protein sequence ID" value="PGH23204.1"/>
    <property type="molecule type" value="Genomic_DNA"/>
</dbReference>
<dbReference type="Pfam" id="PF15365">
    <property type="entry name" value="PNRC"/>
    <property type="match status" value="1"/>
</dbReference>
<feature type="compositionally biased region" description="Polar residues" evidence="1">
    <location>
        <begin position="60"/>
        <end position="69"/>
    </location>
</feature>
<feature type="compositionally biased region" description="Polar residues" evidence="1">
    <location>
        <begin position="368"/>
        <end position="393"/>
    </location>
</feature>
<protein>
    <recommendedName>
        <fullName evidence="4">Proteophosphoglycan 5</fullName>
    </recommendedName>
</protein>
<evidence type="ECO:0000313" key="3">
    <source>
        <dbReference type="Proteomes" id="UP000224634"/>
    </source>
</evidence>
<comment type="caution">
    <text evidence="2">The sequence shown here is derived from an EMBL/GenBank/DDBJ whole genome shotgun (WGS) entry which is preliminary data.</text>
</comment>
<evidence type="ECO:0000313" key="2">
    <source>
        <dbReference type="EMBL" id="PGH23204.1"/>
    </source>
</evidence>
<reference evidence="2 3" key="1">
    <citation type="submission" date="2017-10" db="EMBL/GenBank/DDBJ databases">
        <title>Comparative genomics in systemic dimorphic fungi from Ajellomycetaceae.</title>
        <authorList>
            <person name="Munoz J.F."/>
            <person name="Mcewen J.G."/>
            <person name="Clay O.K."/>
            <person name="Cuomo C.A."/>
        </authorList>
    </citation>
    <scope>NUCLEOTIDE SEQUENCE [LARGE SCALE GENOMIC DNA]</scope>
    <source>
        <strain evidence="2 3">UAMH7299</strain>
    </source>
</reference>
<sequence>MSTPTPATPKGPRSARRNPKKGATPNSSAVSQSHGPQAVNLSPPSYTSPRNLSPDGLATEDSSASFSESTLRKKKCRPGNKKKDGPTKPYPVPNGPAGHRHTSSHPSAASPPTLRDSPHYAGPTFHASPAPSALPIPTFFSKSVPDSDLGKPDDLEDDASPEASLQDSTPTKAKTYPLQSQDAEGTSSPLDFLFKAARNARLAQSGEPDRRSGQSSPSRSDTKLHPVSPPPEGPPGSMFPLELDSSDTQNLAIGPSFATPYKDRMNALRSASTPSTPSDMADDHRRAKTEALKDLLLNPRPQRSAASLSQPLGPSNIFGSKTSTPNNVRSGDFVGQPSSGPSTPVSFDGSPHMTKNIVSYQYQTSVYTSGRTNRTPSSHLRQEVFSSTPSRSPHFSPARGHHVYTSSPFSNGERRQHLNASDLPLPAHSGMSPIRGLATGTKATDVKRMEDDLRRILKLDANDGRRSTEIESTVA</sequence>
<feature type="region of interest" description="Disordered" evidence="1">
    <location>
        <begin position="1"/>
        <end position="353"/>
    </location>
</feature>
<proteinExistence type="predicted"/>
<dbReference type="Proteomes" id="UP000224634">
    <property type="component" value="Unassembled WGS sequence"/>
</dbReference>
<dbReference type="InterPro" id="IPR028322">
    <property type="entry name" value="PNRC-like_rgn"/>
</dbReference>
<gene>
    <name evidence="2" type="ORF">AJ80_02734</name>
</gene>
<dbReference type="GO" id="GO:0016071">
    <property type="term" value="P:mRNA metabolic process"/>
    <property type="evidence" value="ECO:0007669"/>
    <property type="project" value="UniProtKB-ARBA"/>
</dbReference>
<feature type="compositionally biased region" description="Polar residues" evidence="1">
    <location>
        <begin position="336"/>
        <end position="345"/>
    </location>
</feature>
<feature type="compositionally biased region" description="Low complexity" evidence="1">
    <location>
        <begin position="104"/>
        <end position="113"/>
    </location>
</feature>
<feature type="compositionally biased region" description="Polar residues" evidence="1">
    <location>
        <begin position="304"/>
        <end position="329"/>
    </location>
</feature>
<feature type="compositionally biased region" description="Basic and acidic residues" evidence="1">
    <location>
        <begin position="281"/>
        <end position="293"/>
    </location>
</feature>
<accession>A0A2B7YGJ1</accession>
<evidence type="ECO:0000256" key="1">
    <source>
        <dbReference type="SAM" id="MobiDB-lite"/>
    </source>
</evidence>
<feature type="compositionally biased region" description="Polar residues" evidence="1">
    <location>
        <begin position="163"/>
        <end position="189"/>
    </location>
</feature>
<feature type="compositionally biased region" description="Polar residues" evidence="1">
    <location>
        <begin position="269"/>
        <end position="278"/>
    </location>
</feature>
<feature type="compositionally biased region" description="Polar residues" evidence="1">
    <location>
        <begin position="24"/>
        <end position="51"/>
    </location>
</feature>
<organism evidence="2 3">
    <name type="scientific">Polytolypa hystricis (strain UAMH7299)</name>
    <dbReference type="NCBI Taxonomy" id="1447883"/>
    <lineage>
        <taxon>Eukaryota</taxon>
        <taxon>Fungi</taxon>
        <taxon>Dikarya</taxon>
        <taxon>Ascomycota</taxon>
        <taxon>Pezizomycotina</taxon>
        <taxon>Eurotiomycetes</taxon>
        <taxon>Eurotiomycetidae</taxon>
        <taxon>Onygenales</taxon>
        <taxon>Onygenales incertae sedis</taxon>
        <taxon>Polytolypa</taxon>
    </lineage>
</organism>
<feature type="region of interest" description="Disordered" evidence="1">
    <location>
        <begin position="368"/>
        <end position="415"/>
    </location>
</feature>